<dbReference type="GO" id="GO:0003676">
    <property type="term" value="F:nucleic acid binding"/>
    <property type="evidence" value="ECO:0007669"/>
    <property type="project" value="InterPro"/>
</dbReference>
<dbReference type="PANTHER" id="PTHR48475">
    <property type="entry name" value="RIBONUCLEASE H"/>
    <property type="match status" value="1"/>
</dbReference>
<reference evidence="1" key="1">
    <citation type="submission" date="2019-09" db="EMBL/GenBank/DDBJ databases">
        <authorList>
            <person name="Zhang L."/>
        </authorList>
    </citation>
    <scope>NUCLEOTIDE SEQUENCE</scope>
</reference>
<organism evidence="1">
    <name type="scientific">Nymphaea colorata</name>
    <name type="common">pocket water lily</name>
    <dbReference type="NCBI Taxonomy" id="210225"/>
    <lineage>
        <taxon>Eukaryota</taxon>
        <taxon>Viridiplantae</taxon>
        <taxon>Streptophyta</taxon>
        <taxon>Embryophyta</taxon>
        <taxon>Tracheophyta</taxon>
        <taxon>Spermatophyta</taxon>
        <taxon>Magnoliopsida</taxon>
        <taxon>Nymphaeales</taxon>
        <taxon>Nymphaeaceae</taxon>
        <taxon>Nymphaea</taxon>
    </lineage>
</organism>
<dbReference type="PANTHER" id="PTHR48475:SF1">
    <property type="entry name" value="RNASE H TYPE-1 DOMAIN-CONTAINING PROTEIN"/>
    <property type="match status" value="1"/>
</dbReference>
<gene>
    <name evidence="1" type="ORF">NYM_LOCUS22672</name>
</gene>
<dbReference type="AlphaFoldDB" id="A0A5K1EIT5"/>
<dbReference type="Gramene" id="NC6G0269260.1">
    <property type="protein sequence ID" value="NC6G0269260.1:cds"/>
    <property type="gene ID" value="NC6G0269260"/>
</dbReference>
<name>A0A5K1EIT5_9MAGN</name>
<evidence type="ECO:0000313" key="1">
    <source>
        <dbReference type="EMBL" id="VVW50625.1"/>
    </source>
</evidence>
<dbReference type="Gene3D" id="3.30.420.10">
    <property type="entry name" value="Ribonuclease H-like superfamily/Ribonuclease H"/>
    <property type="match status" value="1"/>
</dbReference>
<dbReference type="InterPro" id="IPR012337">
    <property type="entry name" value="RNaseH-like_sf"/>
</dbReference>
<proteinExistence type="predicted"/>
<dbReference type="InterPro" id="IPR036397">
    <property type="entry name" value="RNaseH_sf"/>
</dbReference>
<accession>A0A5K1EIT5</accession>
<dbReference type="SUPFAM" id="SSF53098">
    <property type="entry name" value="Ribonuclease H-like"/>
    <property type="match status" value="1"/>
</dbReference>
<sequence length="119" mass="13823">MQYDLEYVFQKSIKGQALVDQLADFPQYEEIRTNDEFPDEHVLRLEIVLIWKIYFDGSRNVMGADIGILLITPEDEMILYSLKLDFSCTHNVVEYEALIQGLRSLLSFQVKMVHAFGDS</sequence>
<dbReference type="EMBL" id="LR721784">
    <property type="protein sequence ID" value="VVW50625.1"/>
    <property type="molecule type" value="Genomic_DNA"/>
</dbReference>
<protein>
    <submittedName>
        <fullName evidence="1">Uncharacterized protein</fullName>
    </submittedName>
</protein>